<dbReference type="PROSITE" id="PS01186">
    <property type="entry name" value="EGF_2"/>
    <property type="match status" value="1"/>
</dbReference>
<dbReference type="PROSITE" id="PS50026">
    <property type="entry name" value="EGF_3"/>
    <property type="match status" value="1"/>
</dbReference>
<reference evidence="5 6" key="1">
    <citation type="submission" date="2018-11" db="EMBL/GenBank/DDBJ databases">
        <authorList>
            <consortium name="Pathogen Informatics"/>
        </authorList>
    </citation>
    <scope>NUCLEOTIDE SEQUENCE [LARGE SCALE GENOMIC DNA]</scope>
</reference>
<dbReference type="SMART" id="SM00181">
    <property type="entry name" value="EGF"/>
    <property type="match status" value="2"/>
</dbReference>
<evidence type="ECO:0000313" key="5">
    <source>
        <dbReference type="EMBL" id="VDK49962.1"/>
    </source>
</evidence>
<keyword evidence="6" id="KW-1185">Reference proteome</keyword>
<dbReference type="PANTHER" id="PTHR14949">
    <property type="entry name" value="EGF-LIKE-DOMAIN, MULTIPLE 7, 8"/>
    <property type="match status" value="1"/>
</dbReference>
<dbReference type="Proteomes" id="UP000271098">
    <property type="component" value="Unassembled WGS sequence"/>
</dbReference>
<sequence>MGSGKILFCRNGGHCRDRKGCICPLGFNGTKCETDLCSGFCLNGGICKPVVAAKYALQAVRCACTSGFSGERCEDDWCRQNEGYCLNKGDLFRSL</sequence>
<dbReference type="PANTHER" id="PTHR14949:SF57">
    <property type="entry name" value="EGF-LIKE DOMAIN-CONTAINING PROTEIN"/>
    <property type="match status" value="1"/>
</dbReference>
<gene>
    <name evidence="5" type="ORF">GPUH_LOCUS5269</name>
</gene>
<dbReference type="SUPFAM" id="SSF57196">
    <property type="entry name" value="EGF/Laminin"/>
    <property type="match status" value="2"/>
</dbReference>
<evidence type="ECO:0000256" key="3">
    <source>
        <dbReference type="PROSITE-ProRule" id="PRU00076"/>
    </source>
</evidence>
<dbReference type="InterPro" id="IPR050969">
    <property type="entry name" value="Dev_Signal_Modulators"/>
</dbReference>
<feature type="domain" description="EGF-like" evidence="4">
    <location>
        <begin position="33"/>
        <end position="74"/>
    </location>
</feature>
<feature type="disulfide bond" evidence="3">
    <location>
        <begin position="64"/>
        <end position="73"/>
    </location>
</feature>
<evidence type="ECO:0000256" key="1">
    <source>
        <dbReference type="ARBA" id="ARBA00022729"/>
    </source>
</evidence>
<dbReference type="Gene3D" id="2.10.25.10">
    <property type="entry name" value="Laminin"/>
    <property type="match status" value="2"/>
</dbReference>
<feature type="disulfide bond" evidence="3">
    <location>
        <begin position="37"/>
        <end position="47"/>
    </location>
</feature>
<dbReference type="GO" id="GO:0009986">
    <property type="term" value="C:cell surface"/>
    <property type="evidence" value="ECO:0007669"/>
    <property type="project" value="TreeGrafter"/>
</dbReference>
<dbReference type="EMBL" id="UYRT01010920">
    <property type="protein sequence ID" value="VDK49962.1"/>
    <property type="molecule type" value="Genomic_DNA"/>
</dbReference>
<keyword evidence="2 3" id="KW-1015">Disulfide bond</keyword>
<evidence type="ECO:0000256" key="2">
    <source>
        <dbReference type="ARBA" id="ARBA00023157"/>
    </source>
</evidence>
<keyword evidence="1" id="KW-0732">Signal</keyword>
<dbReference type="AlphaFoldDB" id="A0A3P6QJ16"/>
<dbReference type="OrthoDB" id="10045365at2759"/>
<name>A0A3P6QJ16_9BILA</name>
<evidence type="ECO:0000259" key="4">
    <source>
        <dbReference type="PROSITE" id="PS50026"/>
    </source>
</evidence>
<protein>
    <recommendedName>
        <fullName evidence="4">EGF-like domain-containing protein</fullName>
    </recommendedName>
</protein>
<dbReference type="PROSITE" id="PS00022">
    <property type="entry name" value="EGF_1"/>
    <property type="match status" value="1"/>
</dbReference>
<proteinExistence type="predicted"/>
<keyword evidence="3" id="KW-0245">EGF-like domain</keyword>
<comment type="caution">
    <text evidence="3">Lacks conserved residue(s) required for the propagation of feature annotation.</text>
</comment>
<evidence type="ECO:0000313" key="6">
    <source>
        <dbReference type="Proteomes" id="UP000271098"/>
    </source>
</evidence>
<accession>A0A3P6QJ16</accession>
<dbReference type="InterPro" id="IPR000742">
    <property type="entry name" value="EGF"/>
</dbReference>
<dbReference type="GO" id="GO:0005102">
    <property type="term" value="F:signaling receptor binding"/>
    <property type="evidence" value="ECO:0007669"/>
    <property type="project" value="TreeGrafter"/>
</dbReference>
<organism evidence="5 6">
    <name type="scientific">Gongylonema pulchrum</name>
    <dbReference type="NCBI Taxonomy" id="637853"/>
    <lineage>
        <taxon>Eukaryota</taxon>
        <taxon>Metazoa</taxon>
        <taxon>Ecdysozoa</taxon>
        <taxon>Nematoda</taxon>
        <taxon>Chromadorea</taxon>
        <taxon>Rhabditida</taxon>
        <taxon>Spirurina</taxon>
        <taxon>Spiruromorpha</taxon>
        <taxon>Spiruroidea</taxon>
        <taxon>Gongylonematidae</taxon>
        <taxon>Gongylonema</taxon>
    </lineage>
</organism>
<dbReference type="GO" id="GO:0005576">
    <property type="term" value="C:extracellular region"/>
    <property type="evidence" value="ECO:0007669"/>
    <property type="project" value="TreeGrafter"/>
</dbReference>